<dbReference type="SUPFAM" id="SSF55831">
    <property type="entry name" value="Thymidylate synthase/dCMP hydroxymethylase"/>
    <property type="match status" value="1"/>
</dbReference>
<proteinExistence type="predicted"/>
<evidence type="ECO:0000313" key="1">
    <source>
        <dbReference type="EMBL" id="KKN90632.1"/>
    </source>
</evidence>
<gene>
    <name evidence="1" type="ORF">LCGC14_0225750</name>
</gene>
<dbReference type="AlphaFoldDB" id="A0A0F9USZ9"/>
<dbReference type="Gene3D" id="3.30.572.10">
    <property type="entry name" value="Thymidylate synthase/dCMP hydroxymethylase domain"/>
    <property type="match status" value="1"/>
</dbReference>
<dbReference type="InterPro" id="IPR036926">
    <property type="entry name" value="Thymidate_synth/dCMP_Mease_sf"/>
</dbReference>
<organism evidence="1">
    <name type="scientific">marine sediment metagenome</name>
    <dbReference type="NCBI Taxonomy" id="412755"/>
    <lineage>
        <taxon>unclassified sequences</taxon>
        <taxon>metagenomes</taxon>
        <taxon>ecological metagenomes</taxon>
    </lineage>
</organism>
<reference evidence="1" key="1">
    <citation type="journal article" date="2015" name="Nature">
        <title>Complex archaea that bridge the gap between prokaryotes and eukaryotes.</title>
        <authorList>
            <person name="Spang A."/>
            <person name="Saw J.H."/>
            <person name="Jorgensen S.L."/>
            <person name="Zaremba-Niedzwiedzka K."/>
            <person name="Martijn J."/>
            <person name="Lind A.E."/>
            <person name="van Eijk R."/>
            <person name="Schleper C."/>
            <person name="Guy L."/>
            <person name="Ettema T.J."/>
        </authorList>
    </citation>
    <scope>NUCLEOTIDE SEQUENCE</scope>
</reference>
<name>A0A0F9USZ9_9ZZZZ</name>
<dbReference type="EMBL" id="LAZR01000108">
    <property type="protein sequence ID" value="KKN90632.1"/>
    <property type="molecule type" value="Genomic_DNA"/>
</dbReference>
<accession>A0A0F9USZ9</accession>
<protein>
    <recommendedName>
        <fullName evidence="2">Thymidylate synthase/dCMP hydroxymethylase domain-containing protein</fullName>
    </recommendedName>
</protein>
<comment type="caution">
    <text evidence="1">The sequence shown here is derived from an EMBL/GenBank/DDBJ whole genome shotgun (WGS) entry which is preliminary data.</text>
</comment>
<evidence type="ECO:0008006" key="2">
    <source>
        <dbReference type="Google" id="ProtNLM"/>
    </source>
</evidence>
<sequence>MLDPVVITSHCATIAWAKALIRVLGPGVTPSILVQIEAPEGHINEHDDIRSLLAQALSQRGLSSIETVANTIFPNSLWNPGRPRQELFDRYRAIWPRVKKCRANHNGVYFQRLIAFPKFGDDERNQLDYIINTYASGNHRHSAHQASIYAPAVDATNQRQRGFPCLQQVAFSIEGDKLTVIGFYPTQHIFEKAYGNYLGLCQLGTFMAHEIGIPFAGMQCFASHPKVGAAGKTALRPLGHHIEGFISTYEARQT</sequence>